<evidence type="ECO:0000313" key="1">
    <source>
        <dbReference type="EMBL" id="RUS96568.1"/>
    </source>
</evidence>
<evidence type="ECO:0000313" key="2">
    <source>
        <dbReference type="Proteomes" id="UP000271624"/>
    </source>
</evidence>
<dbReference type="RefSeq" id="WP_127086742.1">
    <property type="nucleotide sequence ID" value="NZ_RSCL01000036.1"/>
</dbReference>
<name>A0A3S1IFE7_9CYAN</name>
<protein>
    <submittedName>
        <fullName evidence="1">Uncharacterized protein</fullName>
    </submittedName>
</protein>
<dbReference type="Proteomes" id="UP000271624">
    <property type="component" value="Unassembled WGS sequence"/>
</dbReference>
<reference evidence="1" key="2">
    <citation type="journal article" date="2019" name="Genome Biol. Evol.">
        <title>Day and night: Metabolic profiles and evolutionary relationships of six axenic non-marine cyanobacteria.</title>
        <authorList>
            <person name="Will S.E."/>
            <person name="Henke P."/>
            <person name="Boedeker C."/>
            <person name="Huang S."/>
            <person name="Brinkmann H."/>
            <person name="Rohde M."/>
            <person name="Jarek M."/>
            <person name="Friedl T."/>
            <person name="Seufert S."/>
            <person name="Schumacher M."/>
            <person name="Overmann J."/>
            <person name="Neumann-Schaal M."/>
            <person name="Petersen J."/>
        </authorList>
    </citation>
    <scope>NUCLEOTIDE SEQUENCE [LARGE SCALE GENOMIC DNA]</scope>
    <source>
        <strain evidence="1">PCC 7102</strain>
    </source>
</reference>
<proteinExistence type="predicted"/>
<dbReference type="AlphaFoldDB" id="A0A3S1IFE7"/>
<comment type="caution">
    <text evidence="1">The sequence shown here is derived from an EMBL/GenBank/DDBJ whole genome shotgun (WGS) entry which is preliminary data.</text>
</comment>
<organism evidence="1 2">
    <name type="scientific">Dulcicalothrix desertica PCC 7102</name>
    <dbReference type="NCBI Taxonomy" id="232991"/>
    <lineage>
        <taxon>Bacteria</taxon>
        <taxon>Bacillati</taxon>
        <taxon>Cyanobacteriota</taxon>
        <taxon>Cyanophyceae</taxon>
        <taxon>Nostocales</taxon>
        <taxon>Calotrichaceae</taxon>
        <taxon>Dulcicalothrix</taxon>
    </lineage>
</organism>
<dbReference type="EMBL" id="RSCL01000036">
    <property type="protein sequence ID" value="RUS96568.1"/>
    <property type="molecule type" value="Genomic_DNA"/>
</dbReference>
<dbReference type="OrthoDB" id="514289at2"/>
<sequence>MTETKPTRTVRRGRIFPEIQWTEEQKEQRQAEREAFRARCLPIFEKLKPELIETHYNWYLTIEPDSGEYFINQDEIKGALEARDKYPDRRFHTFRINETGVCGTI</sequence>
<keyword evidence="2" id="KW-1185">Reference proteome</keyword>
<reference evidence="1" key="1">
    <citation type="submission" date="2018-12" db="EMBL/GenBank/DDBJ databases">
        <authorList>
            <person name="Will S."/>
            <person name="Neumann-Schaal M."/>
            <person name="Henke P."/>
        </authorList>
    </citation>
    <scope>NUCLEOTIDE SEQUENCE</scope>
    <source>
        <strain evidence="1">PCC 7102</strain>
    </source>
</reference>
<gene>
    <name evidence="1" type="ORF">DSM106972_087550</name>
</gene>
<accession>A0A3S1IFE7</accession>